<sequence length="393" mass="42398">MAVPRTKPGNYPAILSYGFRPFFLGGALFSALAILFWIPLLYGYLDTESLFPPVDWHIHEMLFGYLAAIITGFLLTAIPNWTGRLPVQGMPLLVLFLIWLAGRFAVFFSTDIGWIAAAVIDCLFLLAVAAAAATEIIAGKNWRNLKVLIPVSVLLGANILFHVEVHRFGASDVSRRLAIAAAITLIMIIGGRIIPSFTRNWLVRENPGRLPEPFARLDTGIIAISALSLASWTFFPHHAVTGILMIVAGIANAVRLARWAGDRTFRDPLVLVLHAAFLFVPLGFVLAGTAAIFPDYVPVAAGIHAFGVGAIGSMTLAVMARATLGHTGYELRSSPAMSAMFVGMLAAGVIRIFAAFFPASAALLHGSACLWSLSFLAYVALFGGKLLKPRRRN</sequence>
<feature type="transmembrane region" description="Helical" evidence="1">
    <location>
        <begin position="90"/>
        <end position="108"/>
    </location>
</feature>
<protein>
    <submittedName>
        <fullName evidence="2">NnrS family protein</fullName>
    </submittedName>
</protein>
<comment type="caution">
    <text evidence="2">The sequence shown here is derived from an EMBL/GenBank/DDBJ whole genome shotgun (WGS) entry which is preliminary data.</text>
</comment>
<feature type="transmembrane region" description="Helical" evidence="1">
    <location>
        <begin position="363"/>
        <end position="383"/>
    </location>
</feature>
<accession>A0A371XJI4</accession>
<proteinExistence type="predicted"/>
<dbReference type="InterPro" id="IPR010266">
    <property type="entry name" value="NnrS"/>
</dbReference>
<dbReference type="Pfam" id="PF05940">
    <property type="entry name" value="NnrS"/>
    <property type="match status" value="1"/>
</dbReference>
<evidence type="ECO:0000256" key="1">
    <source>
        <dbReference type="SAM" id="Phobius"/>
    </source>
</evidence>
<keyword evidence="1" id="KW-0472">Membrane</keyword>
<keyword evidence="3" id="KW-1185">Reference proteome</keyword>
<feature type="transmembrane region" description="Helical" evidence="1">
    <location>
        <begin position="239"/>
        <end position="257"/>
    </location>
</feature>
<feature type="transmembrane region" description="Helical" evidence="1">
    <location>
        <begin position="62"/>
        <end position="78"/>
    </location>
</feature>
<dbReference type="AlphaFoldDB" id="A0A371XJI4"/>
<dbReference type="RefSeq" id="WP_116622006.1">
    <property type="nucleotide sequence ID" value="NZ_QURN01000001.1"/>
</dbReference>
<name>A0A371XJI4_9HYPH</name>
<evidence type="ECO:0000313" key="2">
    <source>
        <dbReference type="EMBL" id="RFC69385.1"/>
    </source>
</evidence>
<feature type="transmembrane region" description="Helical" evidence="1">
    <location>
        <begin position="114"/>
        <end position="133"/>
    </location>
</feature>
<feature type="transmembrane region" description="Helical" evidence="1">
    <location>
        <begin position="269"/>
        <end position="293"/>
    </location>
</feature>
<feature type="transmembrane region" description="Helical" evidence="1">
    <location>
        <begin position="336"/>
        <end position="357"/>
    </location>
</feature>
<feature type="transmembrane region" description="Helical" evidence="1">
    <location>
        <begin position="21"/>
        <end position="42"/>
    </location>
</feature>
<feature type="transmembrane region" description="Helical" evidence="1">
    <location>
        <begin position="299"/>
        <end position="324"/>
    </location>
</feature>
<organism evidence="2 3">
    <name type="scientific">Mesorhizobium denitrificans</name>
    <dbReference type="NCBI Taxonomy" id="2294114"/>
    <lineage>
        <taxon>Bacteria</taxon>
        <taxon>Pseudomonadati</taxon>
        <taxon>Pseudomonadota</taxon>
        <taxon>Alphaproteobacteria</taxon>
        <taxon>Hyphomicrobiales</taxon>
        <taxon>Phyllobacteriaceae</taxon>
        <taxon>Mesorhizobium</taxon>
    </lineage>
</organism>
<keyword evidence="1" id="KW-0812">Transmembrane</keyword>
<keyword evidence="1" id="KW-1133">Transmembrane helix</keyword>
<feature type="transmembrane region" description="Helical" evidence="1">
    <location>
        <begin position="177"/>
        <end position="194"/>
    </location>
</feature>
<dbReference type="EMBL" id="QURN01000001">
    <property type="protein sequence ID" value="RFC69385.1"/>
    <property type="molecule type" value="Genomic_DNA"/>
</dbReference>
<evidence type="ECO:0000313" key="3">
    <source>
        <dbReference type="Proteomes" id="UP000262379"/>
    </source>
</evidence>
<reference evidence="3" key="1">
    <citation type="submission" date="2018-08" db="EMBL/GenBank/DDBJ databases">
        <authorList>
            <person name="Im W.T."/>
        </authorList>
    </citation>
    <scope>NUCLEOTIDE SEQUENCE [LARGE SCALE GENOMIC DNA]</scope>
    <source>
        <strain evidence="3">LA-28</strain>
    </source>
</reference>
<dbReference type="Proteomes" id="UP000262379">
    <property type="component" value="Unassembled WGS sequence"/>
</dbReference>
<gene>
    <name evidence="2" type="ORF">DY251_01185</name>
</gene>